<dbReference type="PROSITE" id="PS51203">
    <property type="entry name" value="CS"/>
    <property type="match status" value="1"/>
</dbReference>
<comment type="caution">
    <text evidence="3">The sequence shown here is derived from an EMBL/GenBank/DDBJ whole genome shotgun (WGS) entry which is preliminary data.</text>
</comment>
<sequence length="561" mass="63806">MPVSGEYTWSESVGQIEVAIPLKGVSVKKVDVFTASTILKVSYPPFLLDLNLHDEIDEECSRAVLENGTLKICLSKREVKRWGQPCFEGTKREIKERRSLALQQRDEMIQMQIQKVSRKKVEEERIVFRKHMALEEKERKRLDEIKATEKVDAENAMYDAFSQLQNVKACEKTMLKSENIEADGVDVSAEDTASKSSVDGTLQAQFDARQNPQDCAEESIKLEIKPKLDMPPPRKEVQTSFRHTPRLFKTPSRESTVKQEQEFIIKNSSNLKKNFLLNGTNIGDVDPVWLNAKGNEFYRKGDYCSAINAFTEALQADETLVPALGSRAACYLHLREGASCVNDCLTTLRMNETIEAFFDTVHEQAQFRTETHIRLAFAFCLLEKYENAMEHFAKAQSENPKDNKTDEVVIQGMRFIEANRWKVNADECFAKGHLERANELYSNALSVDPTHTKARMNRAACHLQMKNYAACIGDCEIAMSQCKRTDSDSGRVSAMLLPKPSVQRKWIVALLCRRAAAKDLSKDFQGALDDLEEARKTIHPTDDIDIEAVKKSLERFKKEIE</sequence>
<dbReference type="SUPFAM" id="SSF49764">
    <property type="entry name" value="HSP20-like chaperones"/>
    <property type="match status" value="1"/>
</dbReference>
<dbReference type="AlphaFoldDB" id="A0ABD3NU17"/>
<dbReference type="InterPro" id="IPR008978">
    <property type="entry name" value="HSP20-like_chaperone"/>
</dbReference>
<dbReference type="Gene3D" id="2.60.40.790">
    <property type="match status" value="1"/>
</dbReference>
<feature type="domain" description="CS" evidence="2">
    <location>
        <begin position="2"/>
        <end position="86"/>
    </location>
</feature>
<gene>
    <name evidence="3" type="ORF">ACHAW5_010371</name>
</gene>
<feature type="repeat" description="TPR" evidence="1">
    <location>
        <begin position="369"/>
        <end position="402"/>
    </location>
</feature>
<evidence type="ECO:0000259" key="2">
    <source>
        <dbReference type="PROSITE" id="PS51203"/>
    </source>
</evidence>
<proteinExistence type="predicted"/>
<dbReference type="SMART" id="SM00028">
    <property type="entry name" value="TPR"/>
    <property type="match status" value="6"/>
</dbReference>
<dbReference type="Proteomes" id="UP001530315">
    <property type="component" value="Unassembled WGS sequence"/>
</dbReference>
<accession>A0ABD3NU17</accession>
<evidence type="ECO:0000313" key="3">
    <source>
        <dbReference type="EMBL" id="KAL3779233.1"/>
    </source>
</evidence>
<reference evidence="3 4" key="1">
    <citation type="submission" date="2024-10" db="EMBL/GenBank/DDBJ databases">
        <title>Updated reference genomes for cyclostephanoid diatoms.</title>
        <authorList>
            <person name="Roberts W.R."/>
            <person name="Alverson A.J."/>
        </authorList>
    </citation>
    <scope>NUCLEOTIDE SEQUENCE [LARGE SCALE GENOMIC DNA]</scope>
    <source>
        <strain evidence="3 4">AJA276-08</strain>
    </source>
</reference>
<dbReference type="InterPro" id="IPR052004">
    <property type="entry name" value="Dynein_assembly_factor_4"/>
</dbReference>
<dbReference type="EMBL" id="JALLAZ020001177">
    <property type="protein sequence ID" value="KAL3779233.1"/>
    <property type="molecule type" value="Genomic_DNA"/>
</dbReference>
<dbReference type="InterPro" id="IPR019734">
    <property type="entry name" value="TPR_rpt"/>
</dbReference>
<evidence type="ECO:0000313" key="4">
    <source>
        <dbReference type="Proteomes" id="UP001530315"/>
    </source>
</evidence>
<keyword evidence="1" id="KW-0802">TPR repeat</keyword>
<dbReference type="InterPro" id="IPR007052">
    <property type="entry name" value="CS_dom"/>
</dbReference>
<dbReference type="PANTHER" id="PTHR46492:SF1">
    <property type="entry name" value="DYNEIN AXONEMAL ASSEMBLY FACTOR 4"/>
    <property type="match status" value="1"/>
</dbReference>
<organism evidence="3 4">
    <name type="scientific">Stephanodiscus triporus</name>
    <dbReference type="NCBI Taxonomy" id="2934178"/>
    <lineage>
        <taxon>Eukaryota</taxon>
        <taxon>Sar</taxon>
        <taxon>Stramenopiles</taxon>
        <taxon>Ochrophyta</taxon>
        <taxon>Bacillariophyta</taxon>
        <taxon>Coscinodiscophyceae</taxon>
        <taxon>Thalassiosirophycidae</taxon>
        <taxon>Stephanodiscales</taxon>
        <taxon>Stephanodiscaceae</taxon>
        <taxon>Stephanodiscus</taxon>
    </lineage>
</organism>
<dbReference type="PANTHER" id="PTHR46492">
    <property type="entry name" value="DYNEIN ASSEMBLY FACTOR 4, AXONEMAL"/>
    <property type="match status" value="1"/>
</dbReference>
<evidence type="ECO:0000256" key="1">
    <source>
        <dbReference type="PROSITE-ProRule" id="PRU00339"/>
    </source>
</evidence>
<dbReference type="Gene3D" id="1.25.40.10">
    <property type="entry name" value="Tetratricopeptide repeat domain"/>
    <property type="match status" value="2"/>
</dbReference>
<name>A0ABD3NU17_9STRA</name>
<dbReference type="PROSITE" id="PS50005">
    <property type="entry name" value="TPR"/>
    <property type="match status" value="1"/>
</dbReference>
<dbReference type="InterPro" id="IPR011990">
    <property type="entry name" value="TPR-like_helical_dom_sf"/>
</dbReference>
<protein>
    <recommendedName>
        <fullName evidence="2">CS domain-containing protein</fullName>
    </recommendedName>
</protein>
<keyword evidence="4" id="KW-1185">Reference proteome</keyword>
<dbReference type="SUPFAM" id="SSF48452">
    <property type="entry name" value="TPR-like"/>
    <property type="match status" value="2"/>
</dbReference>
<dbReference type="Pfam" id="PF04969">
    <property type="entry name" value="CS"/>
    <property type="match status" value="1"/>
</dbReference>